<reference evidence="1" key="1">
    <citation type="submission" date="2021-02" db="EMBL/GenBank/DDBJ databases">
        <authorList>
            <person name="Nowell W R."/>
        </authorList>
    </citation>
    <scope>NUCLEOTIDE SEQUENCE</scope>
</reference>
<sequence length="18" mass="2103">MRNSKYSSNSTEMNEVII</sequence>
<evidence type="ECO:0000313" key="2">
    <source>
        <dbReference type="Proteomes" id="UP000663836"/>
    </source>
</evidence>
<organism evidence="1 2">
    <name type="scientific">Rotaria sordida</name>
    <dbReference type="NCBI Taxonomy" id="392033"/>
    <lineage>
        <taxon>Eukaryota</taxon>
        <taxon>Metazoa</taxon>
        <taxon>Spiralia</taxon>
        <taxon>Gnathifera</taxon>
        <taxon>Rotifera</taxon>
        <taxon>Eurotatoria</taxon>
        <taxon>Bdelloidea</taxon>
        <taxon>Philodinida</taxon>
        <taxon>Philodinidae</taxon>
        <taxon>Rotaria</taxon>
    </lineage>
</organism>
<dbReference type="EMBL" id="CAJOBD010051947">
    <property type="protein sequence ID" value="CAF4354191.1"/>
    <property type="molecule type" value="Genomic_DNA"/>
</dbReference>
<name>A0A820LDN2_9BILA</name>
<protein>
    <submittedName>
        <fullName evidence="1">Uncharacterized protein</fullName>
    </submittedName>
</protein>
<feature type="non-terminal residue" evidence="1">
    <location>
        <position position="18"/>
    </location>
</feature>
<comment type="caution">
    <text evidence="1">The sequence shown here is derived from an EMBL/GenBank/DDBJ whole genome shotgun (WGS) entry which is preliminary data.</text>
</comment>
<proteinExistence type="predicted"/>
<accession>A0A820LDN2</accession>
<gene>
    <name evidence="1" type="ORF">JBS370_LOCUS42021</name>
</gene>
<dbReference type="AlphaFoldDB" id="A0A820LDN2"/>
<evidence type="ECO:0000313" key="1">
    <source>
        <dbReference type="EMBL" id="CAF4354191.1"/>
    </source>
</evidence>
<dbReference type="Proteomes" id="UP000663836">
    <property type="component" value="Unassembled WGS sequence"/>
</dbReference>